<evidence type="ECO:0000313" key="3">
    <source>
        <dbReference type="EMBL" id="GAA0862514.1"/>
    </source>
</evidence>
<feature type="transmembrane region" description="Helical" evidence="1">
    <location>
        <begin position="163"/>
        <end position="181"/>
    </location>
</feature>
<dbReference type="PANTHER" id="PTHR36834">
    <property type="entry name" value="MEMBRANE PROTEIN-RELATED"/>
    <property type="match status" value="1"/>
</dbReference>
<dbReference type="Pfam" id="PF04892">
    <property type="entry name" value="VanZ"/>
    <property type="match status" value="1"/>
</dbReference>
<sequence length="205" mass="23852">MTFDISFLLNICFPFWLAYRFLVLFKRKKDKIKINLFSEILVNLFVLYLFILLGIRILPIHIGSCLPWIEQLSFAEQCNLNLLPFVDFFKYNIYEISSIKILLGNFLLLIPLILYLCATEAFIRNLKSCTIISFLISLSIELTQLITNILNISDYRIVDVNDLILNTLGGALGFYIFEMIYKGKLKEYIDSLSEDFVENDIDIVS</sequence>
<protein>
    <recommendedName>
        <fullName evidence="2">VanZ-like domain-containing protein</fullName>
    </recommendedName>
</protein>
<reference evidence="3 4" key="1">
    <citation type="journal article" date="2019" name="Int. J. Syst. Evol. Microbiol.">
        <title>The Global Catalogue of Microorganisms (GCM) 10K type strain sequencing project: providing services to taxonomists for standard genome sequencing and annotation.</title>
        <authorList>
            <consortium name="The Broad Institute Genomics Platform"/>
            <consortium name="The Broad Institute Genome Sequencing Center for Infectious Disease"/>
            <person name="Wu L."/>
            <person name="Ma J."/>
        </authorList>
    </citation>
    <scope>NUCLEOTIDE SEQUENCE [LARGE SCALE GENOMIC DNA]</scope>
    <source>
        <strain evidence="3 4">JCM 6486</strain>
    </source>
</reference>
<accession>A0ABN1M049</accession>
<feature type="transmembrane region" description="Helical" evidence="1">
    <location>
        <begin position="130"/>
        <end position="151"/>
    </location>
</feature>
<evidence type="ECO:0000313" key="4">
    <source>
        <dbReference type="Proteomes" id="UP001400965"/>
    </source>
</evidence>
<dbReference type="InterPro" id="IPR006976">
    <property type="entry name" value="VanZ-like"/>
</dbReference>
<feature type="domain" description="VanZ-like" evidence="2">
    <location>
        <begin position="45"/>
        <end position="179"/>
    </location>
</feature>
<feature type="transmembrane region" description="Helical" evidence="1">
    <location>
        <begin position="37"/>
        <end position="58"/>
    </location>
</feature>
<keyword evidence="1" id="KW-1133">Transmembrane helix</keyword>
<dbReference type="EMBL" id="BAAACP010000003">
    <property type="protein sequence ID" value="GAA0862514.1"/>
    <property type="molecule type" value="Genomic_DNA"/>
</dbReference>
<comment type="caution">
    <text evidence="3">The sequence shown here is derived from an EMBL/GenBank/DDBJ whole genome shotgun (WGS) entry which is preliminary data.</text>
</comment>
<proteinExistence type="predicted"/>
<dbReference type="Proteomes" id="UP001400965">
    <property type="component" value="Unassembled WGS sequence"/>
</dbReference>
<organism evidence="3 4">
    <name type="scientific">Paraclostridium tenue</name>
    <dbReference type="NCBI Taxonomy" id="1737"/>
    <lineage>
        <taxon>Bacteria</taxon>
        <taxon>Bacillati</taxon>
        <taxon>Bacillota</taxon>
        <taxon>Clostridia</taxon>
        <taxon>Peptostreptococcales</taxon>
        <taxon>Peptostreptococcaceae</taxon>
        <taxon>Paraclostridium</taxon>
    </lineage>
</organism>
<dbReference type="InterPro" id="IPR053150">
    <property type="entry name" value="Teicoplanin_resist-assoc"/>
</dbReference>
<feature type="transmembrane region" description="Helical" evidence="1">
    <location>
        <begin position="99"/>
        <end position="118"/>
    </location>
</feature>
<dbReference type="RefSeq" id="WP_346042817.1">
    <property type="nucleotide sequence ID" value="NZ_BAAACP010000003.1"/>
</dbReference>
<evidence type="ECO:0000259" key="2">
    <source>
        <dbReference type="Pfam" id="PF04892"/>
    </source>
</evidence>
<keyword evidence="4" id="KW-1185">Reference proteome</keyword>
<feature type="transmembrane region" description="Helical" evidence="1">
    <location>
        <begin position="6"/>
        <end position="25"/>
    </location>
</feature>
<keyword evidence="1" id="KW-0812">Transmembrane</keyword>
<name>A0ABN1M049_9FIRM</name>
<dbReference type="PANTHER" id="PTHR36834:SF1">
    <property type="entry name" value="INTEGRAL MEMBRANE PROTEIN"/>
    <property type="match status" value="1"/>
</dbReference>
<keyword evidence="1" id="KW-0472">Membrane</keyword>
<evidence type="ECO:0000256" key="1">
    <source>
        <dbReference type="SAM" id="Phobius"/>
    </source>
</evidence>
<gene>
    <name evidence="3" type="ORF">GCM10008917_08140</name>
</gene>